<evidence type="ECO:0000256" key="7">
    <source>
        <dbReference type="ARBA" id="ARBA00023004"/>
    </source>
</evidence>
<dbReference type="SUPFAM" id="SSF53706">
    <property type="entry name" value="Formate dehydrogenase/DMSO reductase, domains 1-3"/>
    <property type="match status" value="1"/>
</dbReference>
<accession>A0A1S6U6J7</accession>
<gene>
    <name evidence="11" type="ORF">CPIN18021_0461</name>
</gene>
<dbReference type="RefSeq" id="WP_078424328.1">
    <property type="nucleotide sequence ID" value="NZ_CP017258.1"/>
</dbReference>
<comment type="similarity">
    <text evidence="1">Belongs to the prokaryotic molybdopterin-containing oxidoreductase family.</text>
</comment>
<dbReference type="NCBIfam" id="NF012032">
    <property type="entry name" value="PRK15488.1"/>
    <property type="match status" value="1"/>
</dbReference>
<dbReference type="AlphaFoldDB" id="A0A1S6U6J7"/>
<dbReference type="InterPro" id="IPR009010">
    <property type="entry name" value="Asp_de-COase-like_dom_sf"/>
</dbReference>
<keyword evidence="12" id="KW-1185">Reference proteome</keyword>
<dbReference type="Pfam" id="PF04879">
    <property type="entry name" value="Molybdop_Fe4S4"/>
    <property type="match status" value="1"/>
</dbReference>
<dbReference type="GO" id="GO:0043546">
    <property type="term" value="F:molybdopterin cofactor binding"/>
    <property type="evidence" value="ECO:0007669"/>
    <property type="project" value="InterPro"/>
</dbReference>
<dbReference type="SUPFAM" id="SSF50692">
    <property type="entry name" value="ADC-like"/>
    <property type="match status" value="1"/>
</dbReference>
<keyword evidence="6" id="KW-0560">Oxidoreductase</keyword>
<dbReference type="GO" id="GO:0051539">
    <property type="term" value="F:4 iron, 4 sulfur cluster binding"/>
    <property type="evidence" value="ECO:0007669"/>
    <property type="project" value="UniProtKB-KW"/>
</dbReference>
<feature type="domain" description="4Fe-4S Mo/W bis-MGD-type" evidence="10">
    <location>
        <begin position="39"/>
        <end position="95"/>
    </location>
</feature>
<dbReference type="InterPro" id="IPR006656">
    <property type="entry name" value="Mopterin_OxRdtase"/>
</dbReference>
<keyword evidence="2" id="KW-0004">4Fe-4S</keyword>
<dbReference type="Pfam" id="PF00384">
    <property type="entry name" value="Molybdopterin"/>
    <property type="match status" value="1"/>
</dbReference>
<reference evidence="12" key="1">
    <citation type="submission" date="2016-09" db="EMBL/GenBank/DDBJ databases">
        <title>Comparative genomics of the Campylobacter concisus group.</title>
        <authorList>
            <person name="Miller W.G."/>
            <person name="Yee E."/>
            <person name="Chapman M.H."/>
            <person name="Huynh S."/>
            <person name="Bono J.L."/>
            <person name="On S.L.W."/>
            <person name="StLeger J."/>
            <person name="Foster G."/>
            <person name="Parker C.T."/>
        </authorList>
    </citation>
    <scope>NUCLEOTIDE SEQUENCE [LARGE SCALE GENOMIC DNA]</scope>
    <source>
        <strain evidence="12">RM18021</strain>
    </source>
</reference>
<dbReference type="InterPro" id="IPR006657">
    <property type="entry name" value="MoPterin_dinucl-bd_dom"/>
</dbReference>
<evidence type="ECO:0000313" key="11">
    <source>
        <dbReference type="EMBL" id="AQW87300.1"/>
    </source>
</evidence>
<evidence type="ECO:0000259" key="10">
    <source>
        <dbReference type="PROSITE" id="PS51669"/>
    </source>
</evidence>
<keyword evidence="7" id="KW-0408">Iron</keyword>
<dbReference type="GO" id="GO:0016491">
    <property type="term" value="F:oxidoreductase activity"/>
    <property type="evidence" value="ECO:0007669"/>
    <property type="project" value="UniProtKB-KW"/>
</dbReference>
<keyword evidence="8" id="KW-0411">Iron-sulfur</keyword>
<dbReference type="PROSITE" id="PS51669">
    <property type="entry name" value="4FE4S_MOW_BIS_MGD"/>
    <property type="match status" value="1"/>
</dbReference>
<dbReference type="PROSITE" id="PS51257">
    <property type="entry name" value="PROKAR_LIPOPROTEIN"/>
    <property type="match status" value="1"/>
</dbReference>
<dbReference type="InterPro" id="IPR006963">
    <property type="entry name" value="Mopterin_OxRdtase_4Fe-4S_dom"/>
</dbReference>
<dbReference type="PANTHER" id="PTHR43742:SF9">
    <property type="entry name" value="TETRATHIONATE REDUCTASE SUBUNIT A"/>
    <property type="match status" value="1"/>
</dbReference>
<evidence type="ECO:0000256" key="8">
    <source>
        <dbReference type="ARBA" id="ARBA00023014"/>
    </source>
</evidence>
<sequence length="761" mass="84810">MDFSRRNFLKSTATAGAAAACITPGSLASVGAGALKGSESFTRSFCEMCSTRCPIEGRVVDGKNVFIQGNSKASGTKTSICARGGSGHNQLYDPERIVKPLIRAGERGEGKWREASWEEALDLVATKMNEIKQKYGPESFVFTCKSSDTHKLMTNFAHSYGSPNVFSHLSCCPITYQMVCSHMYGDAKLKRDYGNAKYIVNFGHNLFEGIVISDAKKLAKFADKKDTKLLVLEPRFSVVASKADEWLPVKPGTDIAFVMSLIHTWIKRDTYDKKFIQDFTIGFDKVVEATKDTTPQWQEKITGIPAETVERIATEIWKAAPRVIIDFGHKTTTTRAEYMRTRAIMVANAMMGNWEVKGGLFSGKKAKTFNKLTGTSDFPEITNPDKNFKAPKVKRIDFAGEDGKHKFIGKNHGVLMDIADSILSEKPYPVKGWFNIRFNHLINVAGTDKSIEALKKLDFIVVSDIYLNDMATFADVILPESTYLERDEGIQDKSSQKPAYMIRNKIVEPIGDTKDGASIFRELARKMKIDQNYTWDTIRDWRMQQVKGNVDLLATLEKDGYITWKVPGILYREKDSVDKFVKTFPYASKFVGANGLMDEMAKLKTKSGKIELFSEDVEKQFPGYGCLNTNDIDVFEGHELCLTNGKTPIHTNGHTQNIPFLNDMMKSAPIWINPRTAAKKGLKDGDDVFLQNKHGKEKGKVFITEGIREDTLFVYHGFGHITPGMTRTNGIGTNDSKLLNPAEGLVAGTMVTNVGVDIVKA</sequence>
<organism evidence="11 12">
    <name type="scientific">Campylobacter pinnipediorum subsp. caledonicus</name>
    <dbReference type="NCBI Taxonomy" id="1874362"/>
    <lineage>
        <taxon>Bacteria</taxon>
        <taxon>Pseudomonadati</taxon>
        <taxon>Campylobacterota</taxon>
        <taxon>Epsilonproteobacteria</taxon>
        <taxon>Campylobacterales</taxon>
        <taxon>Campylobacteraceae</taxon>
        <taxon>Campylobacter</taxon>
    </lineage>
</organism>
<keyword evidence="3" id="KW-0500">Molybdenum</keyword>
<dbReference type="Gene3D" id="2.20.25.90">
    <property type="entry name" value="ADC-like domains"/>
    <property type="match status" value="1"/>
</dbReference>
<dbReference type="GO" id="GO:0046872">
    <property type="term" value="F:metal ion binding"/>
    <property type="evidence" value="ECO:0007669"/>
    <property type="project" value="UniProtKB-KW"/>
</dbReference>
<dbReference type="Gene3D" id="3.40.228.10">
    <property type="entry name" value="Dimethylsulfoxide Reductase, domain 2"/>
    <property type="match status" value="1"/>
</dbReference>
<dbReference type="InterPro" id="IPR019546">
    <property type="entry name" value="TAT_signal_bac_arc"/>
</dbReference>
<dbReference type="PROSITE" id="PS51318">
    <property type="entry name" value="TAT"/>
    <property type="match status" value="1"/>
</dbReference>
<dbReference type="CDD" id="cd02778">
    <property type="entry name" value="MopB_CT_Thiosulfate-R-like"/>
    <property type="match status" value="1"/>
</dbReference>
<dbReference type="Gene3D" id="2.40.40.20">
    <property type="match status" value="1"/>
</dbReference>
<evidence type="ECO:0000256" key="4">
    <source>
        <dbReference type="ARBA" id="ARBA00022723"/>
    </source>
</evidence>
<dbReference type="Gene3D" id="3.40.50.740">
    <property type="match status" value="1"/>
</dbReference>
<evidence type="ECO:0000256" key="1">
    <source>
        <dbReference type="ARBA" id="ARBA00010312"/>
    </source>
</evidence>
<dbReference type="PANTHER" id="PTHR43742">
    <property type="entry name" value="TRIMETHYLAMINE-N-OXIDE REDUCTASE"/>
    <property type="match status" value="1"/>
</dbReference>
<evidence type="ECO:0000256" key="2">
    <source>
        <dbReference type="ARBA" id="ARBA00022485"/>
    </source>
</evidence>
<dbReference type="InterPro" id="IPR050612">
    <property type="entry name" value="Prok_Mopterin_Oxidored"/>
</dbReference>
<proteinExistence type="inferred from homology"/>
<dbReference type="EMBL" id="CP017258">
    <property type="protein sequence ID" value="AQW87300.1"/>
    <property type="molecule type" value="Genomic_DNA"/>
</dbReference>
<dbReference type="SMART" id="SM00926">
    <property type="entry name" value="Molybdop_Fe4S4"/>
    <property type="match status" value="1"/>
</dbReference>
<feature type="chain" id="PRO_5013249873" evidence="9">
    <location>
        <begin position="29"/>
        <end position="761"/>
    </location>
</feature>
<dbReference type="Proteomes" id="UP000190868">
    <property type="component" value="Chromosome"/>
</dbReference>
<name>A0A1S6U6J7_9BACT</name>
<dbReference type="NCBIfam" id="TIGR01409">
    <property type="entry name" value="TAT_signal_seq"/>
    <property type="match status" value="1"/>
</dbReference>
<dbReference type="InterPro" id="IPR006311">
    <property type="entry name" value="TAT_signal"/>
</dbReference>
<keyword evidence="4" id="KW-0479">Metal-binding</keyword>
<feature type="signal peptide" evidence="9">
    <location>
        <begin position="1"/>
        <end position="28"/>
    </location>
</feature>
<dbReference type="Pfam" id="PF01568">
    <property type="entry name" value="Molydop_binding"/>
    <property type="match status" value="1"/>
</dbReference>
<evidence type="ECO:0000256" key="9">
    <source>
        <dbReference type="SAM" id="SignalP"/>
    </source>
</evidence>
<evidence type="ECO:0000313" key="12">
    <source>
        <dbReference type="Proteomes" id="UP000190868"/>
    </source>
</evidence>
<evidence type="ECO:0000256" key="5">
    <source>
        <dbReference type="ARBA" id="ARBA00022729"/>
    </source>
</evidence>
<evidence type="ECO:0000256" key="3">
    <source>
        <dbReference type="ARBA" id="ARBA00022505"/>
    </source>
</evidence>
<dbReference type="CDD" id="cd02755">
    <property type="entry name" value="MopB_Thiosulfate-R-like"/>
    <property type="match status" value="1"/>
</dbReference>
<evidence type="ECO:0000256" key="6">
    <source>
        <dbReference type="ARBA" id="ARBA00023002"/>
    </source>
</evidence>
<keyword evidence="5 9" id="KW-0732">Signal</keyword>
<protein>
    <submittedName>
        <fullName evidence="11">Putative thiosulfate/polysulfide reductase, molybdenum-binding subunit</fullName>
    </submittedName>
</protein>